<keyword evidence="8" id="KW-0670">Pyruvate</keyword>
<name>A0A081BN41_9BACT</name>
<dbReference type="PANTHER" id="PTHR30352:SF5">
    <property type="entry name" value="PYRUVATE FORMATE-LYASE 1-ACTIVATING ENZYME"/>
    <property type="match status" value="1"/>
</dbReference>
<dbReference type="NCBIfam" id="TIGR04337">
    <property type="entry name" value="AmmeMemoSam_rS"/>
    <property type="match status" value="1"/>
</dbReference>
<dbReference type="Proteomes" id="UP000030700">
    <property type="component" value="Unassembled WGS sequence"/>
</dbReference>
<dbReference type="SFLD" id="SFLDS00029">
    <property type="entry name" value="Radical_SAM"/>
    <property type="match status" value="1"/>
</dbReference>
<dbReference type="Gene3D" id="3.20.20.70">
    <property type="entry name" value="Aldolase class I"/>
    <property type="match status" value="1"/>
</dbReference>
<evidence type="ECO:0000313" key="9">
    <source>
        <dbReference type="Proteomes" id="UP000030700"/>
    </source>
</evidence>
<sequence>MKEAMLYRQEKNAGVICQLCSHRCAISDGSAGICGVRVNENGTLYTLVYDKIVAQHVDPIEKKPLYHVLPGSLSYSIATVGCNFRCLNCQNYEISQIPGRHSRAIPGVPITPEEIVNAALRNRCQSIAYTYTEPTIYFELAYETARLAKRKGLKNLFVTNGYMTAEALETIQPYLDAANVDLKGFNEPKYRKVCGGTLELVKETIRRMNDLGVWVEVTTLVIPTHNDSETELRAIAEFIASVNPAIPWHVSAFHPQYKMAHIPQTSPGIIYRAVDIGKEVGLWHVYSGNLRSDETSTTLCHHCGTPLIRRSGFFVVENAVAQGQCPNCDAPVGGIFL</sequence>
<dbReference type="InterPro" id="IPR013785">
    <property type="entry name" value="Aldolase_TIM"/>
</dbReference>
<dbReference type="AlphaFoldDB" id="A0A081BN41"/>
<dbReference type="InterPro" id="IPR034457">
    <property type="entry name" value="Organic_radical-activating"/>
</dbReference>
<dbReference type="InterPro" id="IPR027596">
    <property type="entry name" value="AmmeMemoSam_rS"/>
</dbReference>
<dbReference type="SUPFAM" id="SSF102114">
    <property type="entry name" value="Radical SAM enzymes"/>
    <property type="match status" value="1"/>
</dbReference>
<accession>A0A081BN41</accession>
<dbReference type="PIRSF" id="PIRSF004869">
    <property type="entry name" value="PflX_prd"/>
    <property type="match status" value="1"/>
</dbReference>
<feature type="binding site" evidence="6">
    <location>
        <position position="89"/>
    </location>
    <ligand>
        <name>[4Fe-4S] cluster</name>
        <dbReference type="ChEBI" id="CHEBI:49883"/>
        <note>4Fe-4S-S-AdoMet</note>
    </ligand>
</feature>
<keyword evidence="3 6" id="KW-0479">Metal-binding</keyword>
<evidence type="ECO:0000256" key="2">
    <source>
        <dbReference type="ARBA" id="ARBA00022691"/>
    </source>
</evidence>
<protein>
    <submittedName>
        <fullName evidence="8">Pyruvate-formate lyase-activating enzyme</fullName>
    </submittedName>
</protein>
<dbReference type="HOGENOM" id="CLU_044176_1_0_0"/>
<dbReference type="GO" id="GO:0046872">
    <property type="term" value="F:metal ion binding"/>
    <property type="evidence" value="ECO:0007669"/>
    <property type="project" value="UniProtKB-KW"/>
</dbReference>
<dbReference type="CDD" id="cd01335">
    <property type="entry name" value="Radical_SAM"/>
    <property type="match status" value="1"/>
</dbReference>
<keyword evidence="5 6" id="KW-0411">Iron-sulfur</keyword>
<dbReference type="InterPro" id="IPR016431">
    <property type="entry name" value="Pyrv-formate_lyase-activ_prd"/>
</dbReference>
<keyword evidence="8" id="KW-0456">Lyase</keyword>
<dbReference type="PROSITE" id="PS51918">
    <property type="entry name" value="RADICAL_SAM"/>
    <property type="match status" value="1"/>
</dbReference>
<reference evidence="8 9" key="1">
    <citation type="journal article" date="2015" name="PeerJ">
        <title>First genomic representation of candidate bacterial phylum KSB3 points to enhanced environmental sensing as a trigger of wastewater bulking.</title>
        <authorList>
            <person name="Sekiguchi Y."/>
            <person name="Ohashi A."/>
            <person name="Parks D.H."/>
            <person name="Yamauchi T."/>
            <person name="Tyson G.W."/>
            <person name="Hugenholtz P."/>
        </authorList>
    </citation>
    <scope>NUCLEOTIDE SEQUENCE [LARGE SCALE GENOMIC DNA]</scope>
</reference>
<feature type="binding site" evidence="6">
    <location>
        <position position="82"/>
    </location>
    <ligand>
        <name>[4Fe-4S] cluster</name>
        <dbReference type="ChEBI" id="CHEBI:49883"/>
        <note>4Fe-4S-S-AdoMet</note>
    </ligand>
</feature>
<dbReference type="STRING" id="1499966.U14_03053"/>
<proteinExistence type="predicted"/>
<keyword evidence="1" id="KW-0004">4Fe-4S</keyword>
<evidence type="ECO:0000256" key="5">
    <source>
        <dbReference type="ARBA" id="ARBA00023014"/>
    </source>
</evidence>
<dbReference type="GO" id="GO:0016829">
    <property type="term" value="F:lyase activity"/>
    <property type="evidence" value="ECO:0007669"/>
    <property type="project" value="UniProtKB-KW"/>
</dbReference>
<evidence type="ECO:0000256" key="4">
    <source>
        <dbReference type="ARBA" id="ARBA00023004"/>
    </source>
</evidence>
<evidence type="ECO:0000313" key="8">
    <source>
        <dbReference type="EMBL" id="GAK51807.1"/>
    </source>
</evidence>
<gene>
    <name evidence="8" type="ORF">U14_03053</name>
</gene>
<comment type="cofactor">
    <cofactor evidence="6">
        <name>[4Fe-4S] cluster</name>
        <dbReference type="ChEBI" id="CHEBI:49883"/>
    </cofactor>
    <text evidence="6">Binds 1 [4Fe-4S] cluster. The cluster is coordinated with 3 cysteines and an exchangeable S-adenosyl-L-methionine.</text>
</comment>
<feature type="domain" description="Radical SAM core" evidence="7">
    <location>
        <begin position="67"/>
        <end position="289"/>
    </location>
</feature>
<organism evidence="8 9">
    <name type="scientific">Candidatus Moduliflexus flocculans</name>
    <dbReference type="NCBI Taxonomy" id="1499966"/>
    <lineage>
        <taxon>Bacteria</taxon>
        <taxon>Candidatus Moduliflexota</taxon>
        <taxon>Candidatus Moduliflexia</taxon>
        <taxon>Candidatus Moduliflexales</taxon>
        <taxon>Candidatus Moduliflexaceae</taxon>
    </lineage>
</organism>
<evidence type="ECO:0000256" key="6">
    <source>
        <dbReference type="PIRSR" id="PIRSR004869-50"/>
    </source>
</evidence>
<dbReference type="Pfam" id="PF04055">
    <property type="entry name" value="Radical_SAM"/>
    <property type="match status" value="1"/>
</dbReference>
<dbReference type="InterPro" id="IPR058240">
    <property type="entry name" value="rSAM_sf"/>
</dbReference>
<feature type="binding site" evidence="6">
    <location>
        <position position="86"/>
    </location>
    <ligand>
        <name>[4Fe-4S] cluster</name>
        <dbReference type="ChEBI" id="CHEBI:49883"/>
        <note>4Fe-4S-S-AdoMet</note>
    </ligand>
</feature>
<dbReference type="GO" id="GO:0051539">
    <property type="term" value="F:4 iron, 4 sulfur cluster binding"/>
    <property type="evidence" value="ECO:0007669"/>
    <property type="project" value="UniProtKB-KW"/>
</dbReference>
<dbReference type="InterPro" id="IPR007197">
    <property type="entry name" value="rSAM"/>
</dbReference>
<evidence type="ECO:0000259" key="7">
    <source>
        <dbReference type="PROSITE" id="PS51918"/>
    </source>
</evidence>
<dbReference type="EMBL" id="DF820457">
    <property type="protein sequence ID" value="GAK51807.1"/>
    <property type="molecule type" value="Genomic_DNA"/>
</dbReference>
<keyword evidence="9" id="KW-1185">Reference proteome</keyword>
<evidence type="ECO:0000256" key="1">
    <source>
        <dbReference type="ARBA" id="ARBA00022485"/>
    </source>
</evidence>
<dbReference type="PANTHER" id="PTHR30352">
    <property type="entry name" value="PYRUVATE FORMATE-LYASE-ACTIVATING ENZYME"/>
    <property type="match status" value="1"/>
</dbReference>
<keyword evidence="2 6" id="KW-0949">S-adenosyl-L-methionine</keyword>
<keyword evidence="4 6" id="KW-0408">Iron</keyword>
<dbReference type="SFLD" id="SFLDG01101">
    <property type="entry name" value="Uncharacterised_Radical_SAM_Su"/>
    <property type="match status" value="1"/>
</dbReference>
<evidence type="ECO:0000256" key="3">
    <source>
        <dbReference type="ARBA" id="ARBA00022723"/>
    </source>
</evidence>